<dbReference type="CDD" id="cd12148">
    <property type="entry name" value="fungal_TF_MHR"/>
    <property type="match status" value="1"/>
</dbReference>
<dbReference type="InterPro" id="IPR036864">
    <property type="entry name" value="Zn2-C6_fun-type_DNA-bd_sf"/>
</dbReference>
<dbReference type="GO" id="GO:0000981">
    <property type="term" value="F:DNA-binding transcription factor activity, RNA polymerase II-specific"/>
    <property type="evidence" value="ECO:0007669"/>
    <property type="project" value="InterPro"/>
</dbReference>
<dbReference type="Pfam" id="PF00172">
    <property type="entry name" value="Zn_clus"/>
    <property type="match status" value="1"/>
</dbReference>
<dbReference type="Pfam" id="PF04082">
    <property type="entry name" value="Fungal_trans"/>
    <property type="match status" value="1"/>
</dbReference>
<accession>A0AAD6DII0</accession>
<dbReference type="AlphaFoldDB" id="A0AAD6DII0"/>
<evidence type="ECO:0000313" key="7">
    <source>
        <dbReference type="EMBL" id="KAJ5585657.1"/>
    </source>
</evidence>
<dbReference type="SMART" id="SM00906">
    <property type="entry name" value="Fungal_trans"/>
    <property type="match status" value="1"/>
</dbReference>
<dbReference type="GO" id="GO:0005634">
    <property type="term" value="C:nucleus"/>
    <property type="evidence" value="ECO:0007669"/>
    <property type="project" value="TreeGrafter"/>
</dbReference>
<evidence type="ECO:0000256" key="5">
    <source>
        <dbReference type="ARBA" id="ARBA00023242"/>
    </source>
</evidence>
<dbReference type="GO" id="GO:0000435">
    <property type="term" value="P:positive regulation of transcription from RNA polymerase II promoter by galactose"/>
    <property type="evidence" value="ECO:0007669"/>
    <property type="project" value="TreeGrafter"/>
</dbReference>
<dbReference type="InterPro" id="IPR001138">
    <property type="entry name" value="Zn2Cys6_DnaBD"/>
</dbReference>
<keyword evidence="4" id="KW-0804">Transcription</keyword>
<reference evidence="7 8" key="1">
    <citation type="journal article" date="2023" name="IMA Fungus">
        <title>Comparative genomic study of the Penicillium genus elucidates a diverse pangenome and 15 lateral gene transfer events.</title>
        <authorList>
            <person name="Petersen C."/>
            <person name="Sorensen T."/>
            <person name="Nielsen M.R."/>
            <person name="Sondergaard T.E."/>
            <person name="Sorensen J.L."/>
            <person name="Fitzpatrick D.A."/>
            <person name="Frisvad J.C."/>
            <person name="Nielsen K.L."/>
        </authorList>
    </citation>
    <scope>NUCLEOTIDE SEQUENCE [LARGE SCALE GENOMIC DNA]</scope>
    <source>
        <strain evidence="7 8">IBT 29057</strain>
    </source>
</reference>
<organism evidence="7 8">
    <name type="scientific">Penicillium hetheringtonii</name>
    <dbReference type="NCBI Taxonomy" id="911720"/>
    <lineage>
        <taxon>Eukaryota</taxon>
        <taxon>Fungi</taxon>
        <taxon>Dikarya</taxon>
        <taxon>Ascomycota</taxon>
        <taxon>Pezizomycotina</taxon>
        <taxon>Eurotiomycetes</taxon>
        <taxon>Eurotiomycetidae</taxon>
        <taxon>Eurotiales</taxon>
        <taxon>Aspergillaceae</taxon>
        <taxon>Penicillium</taxon>
    </lineage>
</organism>
<keyword evidence="8" id="KW-1185">Reference proteome</keyword>
<dbReference type="Gene3D" id="4.10.240.10">
    <property type="entry name" value="Zn(2)-C6 fungal-type DNA-binding domain"/>
    <property type="match status" value="1"/>
</dbReference>
<evidence type="ECO:0000259" key="6">
    <source>
        <dbReference type="PROSITE" id="PS50048"/>
    </source>
</evidence>
<protein>
    <recommendedName>
        <fullName evidence="6">Zn(2)-C6 fungal-type domain-containing protein</fullName>
    </recommendedName>
</protein>
<proteinExistence type="predicted"/>
<dbReference type="InterPro" id="IPR051127">
    <property type="entry name" value="Fungal_SecMet_Regulators"/>
</dbReference>
<evidence type="ECO:0000256" key="2">
    <source>
        <dbReference type="ARBA" id="ARBA00023015"/>
    </source>
</evidence>
<dbReference type="GO" id="GO:0000978">
    <property type="term" value="F:RNA polymerase II cis-regulatory region sequence-specific DNA binding"/>
    <property type="evidence" value="ECO:0007669"/>
    <property type="project" value="TreeGrafter"/>
</dbReference>
<sequence length="691" mass="77858">MAEESNSNSSGWRNPKACQECRRRKIRCNGVNPCKTCQVRSTPCVYRDFTRLRKKKHERPEDGCKGQQTTRLAAKGLKPTDISDIWEASPPLNTAKRQNGKFMPDLPRSVSAIHKFSPSCQTQLYYGPSSHFALIQHIYRDLMSKPTAPPMPSGEMEEAGAGLDLFSFRRIFFGTSASYDTGSRPSSGDLTAVFLPYDLANLFLMRFLSTFYQMMPHCPKAHLEQYLKDLYHPSPAIQLDSLTQAVVLLSLAIGSLATDYFTWGDLLFERVKASMATFEEIVNLRTNEQGRPNSTFLHLGSAARKAISAGLHKQGPKDITQSPEDVEERRITFWSLYIHETWFCFHQGRPSSMALNDAAIDYPQNSFIRVLSSLCKTVARSRDEIYDQRHESLFDMFKVAKSIAADMREHQNLFQENLGFSLDSSIQIGLLGFQQAICSTVYYHTLLLTFRPFLIFRGHWKRDLQLSLCRVNSNSNRGTKTPLWLNEACRFALAAAQKTIHQLGEASRANELVKQLRYIGYFVGSSSFTLIYDVLQDANAAHVHLPWVNLSLELLSGMRKGDPITSTISAIKTVLSQINPFTERPLYSKLLNGYGTQPDRIIASNQALDGGYTQSPVLDYSTLSANLSFEEAGANHSTNQKGFPWREMPNNREVGDYGEDLLDFTQSDMGVQFDFSTMNLQTFFSAGHAAI</sequence>
<evidence type="ECO:0000256" key="1">
    <source>
        <dbReference type="ARBA" id="ARBA00022723"/>
    </source>
</evidence>
<dbReference type="Proteomes" id="UP001216150">
    <property type="component" value="Unassembled WGS sequence"/>
</dbReference>
<dbReference type="InterPro" id="IPR007219">
    <property type="entry name" value="XnlR_reg_dom"/>
</dbReference>
<dbReference type="PROSITE" id="PS00463">
    <property type="entry name" value="ZN2_CY6_FUNGAL_1"/>
    <property type="match status" value="1"/>
</dbReference>
<dbReference type="CDD" id="cd00067">
    <property type="entry name" value="GAL4"/>
    <property type="match status" value="1"/>
</dbReference>
<dbReference type="PANTHER" id="PTHR47424">
    <property type="entry name" value="REGULATORY PROTEIN GAL4"/>
    <property type="match status" value="1"/>
</dbReference>
<dbReference type="PANTHER" id="PTHR47424:SF15">
    <property type="entry name" value="ZN(II)2CYS6 TRANSCRIPTION FACTOR (EUROFUNG)"/>
    <property type="match status" value="1"/>
</dbReference>
<dbReference type="SMART" id="SM00066">
    <property type="entry name" value="GAL4"/>
    <property type="match status" value="1"/>
</dbReference>
<evidence type="ECO:0000256" key="4">
    <source>
        <dbReference type="ARBA" id="ARBA00023163"/>
    </source>
</evidence>
<keyword evidence="1" id="KW-0479">Metal-binding</keyword>
<name>A0AAD6DII0_9EURO</name>
<dbReference type="EMBL" id="JAQJAC010000004">
    <property type="protein sequence ID" value="KAJ5585657.1"/>
    <property type="molecule type" value="Genomic_DNA"/>
</dbReference>
<comment type="caution">
    <text evidence="7">The sequence shown here is derived from an EMBL/GenBank/DDBJ whole genome shotgun (WGS) entry which is preliminary data.</text>
</comment>
<evidence type="ECO:0000313" key="8">
    <source>
        <dbReference type="Proteomes" id="UP001216150"/>
    </source>
</evidence>
<keyword evidence="5" id="KW-0539">Nucleus</keyword>
<keyword evidence="2" id="KW-0805">Transcription regulation</keyword>
<dbReference type="GO" id="GO:0008270">
    <property type="term" value="F:zinc ion binding"/>
    <property type="evidence" value="ECO:0007669"/>
    <property type="project" value="InterPro"/>
</dbReference>
<keyword evidence="3" id="KW-0238">DNA-binding</keyword>
<feature type="domain" description="Zn(2)-C6 fungal-type" evidence="6">
    <location>
        <begin position="17"/>
        <end position="46"/>
    </location>
</feature>
<dbReference type="PROSITE" id="PS50048">
    <property type="entry name" value="ZN2_CY6_FUNGAL_2"/>
    <property type="match status" value="1"/>
</dbReference>
<evidence type="ECO:0000256" key="3">
    <source>
        <dbReference type="ARBA" id="ARBA00023125"/>
    </source>
</evidence>
<gene>
    <name evidence="7" type="ORF">N7450_005444</name>
</gene>
<dbReference type="SUPFAM" id="SSF57701">
    <property type="entry name" value="Zn2/Cys6 DNA-binding domain"/>
    <property type="match status" value="1"/>
</dbReference>
<dbReference type="GO" id="GO:0006351">
    <property type="term" value="P:DNA-templated transcription"/>
    <property type="evidence" value="ECO:0007669"/>
    <property type="project" value="InterPro"/>
</dbReference>